<keyword evidence="1" id="KW-1133">Transmembrane helix</keyword>
<keyword evidence="1" id="KW-0472">Membrane</keyword>
<feature type="transmembrane region" description="Helical" evidence="1">
    <location>
        <begin position="163"/>
        <end position="182"/>
    </location>
</feature>
<dbReference type="EMBL" id="CALYLK010000074">
    <property type="protein sequence ID" value="CAH8206771.1"/>
    <property type="molecule type" value="Genomic_DNA"/>
</dbReference>
<evidence type="ECO:0000256" key="1">
    <source>
        <dbReference type="SAM" id="Phobius"/>
    </source>
</evidence>
<feature type="transmembrane region" description="Helical" evidence="1">
    <location>
        <begin position="132"/>
        <end position="157"/>
    </location>
</feature>
<evidence type="ECO:0000313" key="2">
    <source>
        <dbReference type="EMBL" id="CAH8206771.1"/>
    </source>
</evidence>
<dbReference type="Proteomes" id="UP001152658">
    <property type="component" value="Unassembled WGS sequence"/>
</dbReference>
<protein>
    <submittedName>
        <fullName evidence="2">Uncharacterized protein</fullName>
    </submittedName>
</protein>
<keyword evidence="3" id="KW-1185">Reference proteome</keyword>
<organism evidence="2 3">
    <name type="scientific">Vibrio aestuarianus</name>
    <dbReference type="NCBI Taxonomy" id="28171"/>
    <lineage>
        <taxon>Bacteria</taxon>
        <taxon>Pseudomonadati</taxon>
        <taxon>Pseudomonadota</taxon>
        <taxon>Gammaproteobacteria</taxon>
        <taxon>Vibrionales</taxon>
        <taxon>Vibrionaceae</taxon>
        <taxon>Vibrio</taxon>
    </lineage>
</organism>
<dbReference type="RefSeq" id="WP_261914724.1">
    <property type="nucleotide sequence ID" value="NZ_CALYLF010000091.1"/>
</dbReference>
<keyword evidence="1" id="KW-0812">Transmembrane</keyword>
<comment type="caution">
    <text evidence="2">The sequence shown here is derived from an EMBL/GenBank/DDBJ whole genome shotgun (WGS) entry which is preliminary data.</text>
</comment>
<accession>A0ABM9FL04</accession>
<gene>
    <name evidence="2" type="ORF">VAE063_390001</name>
</gene>
<sequence length="210" mass="23502">MEVFAELLINGEYWIAAAILVLLVATQLPKITDFYRNNRNQRCLAITDALNDPNVSTELKKHLKNELNIEHFRKAHGIRLSMPMLTAIFVLNDRVGSQVSFRHLLKTIGAFPDVSDIADFSFRVRLSKFEKIFGVFNLVCGLIVATVGLVSTLFSVYSLVVDFNASYLILGLIAMPLGFNMLSDGSVVFSVYHVNNALESYEKTHGEKSL</sequence>
<feature type="transmembrane region" description="Helical" evidence="1">
    <location>
        <begin position="13"/>
        <end position="32"/>
    </location>
</feature>
<reference evidence="2" key="1">
    <citation type="submission" date="2022-06" db="EMBL/GenBank/DDBJ databases">
        <authorList>
            <person name="Goudenege D."/>
            <person name="Le Roux F."/>
        </authorList>
    </citation>
    <scope>NUCLEOTIDE SEQUENCE</scope>
    <source>
        <strain evidence="2">12-063</strain>
    </source>
</reference>
<proteinExistence type="predicted"/>
<evidence type="ECO:0000313" key="3">
    <source>
        <dbReference type="Proteomes" id="UP001152658"/>
    </source>
</evidence>
<name>A0ABM9FL04_9VIBR</name>